<evidence type="ECO:0000313" key="4">
    <source>
        <dbReference type="EMBL" id="QBZ58665.1"/>
    </source>
</evidence>
<organism evidence="4 5">
    <name type="scientific">Pyricularia oryzae</name>
    <name type="common">Rice blast fungus</name>
    <name type="synonym">Magnaporthe oryzae</name>
    <dbReference type="NCBI Taxonomy" id="318829"/>
    <lineage>
        <taxon>Eukaryota</taxon>
        <taxon>Fungi</taxon>
        <taxon>Dikarya</taxon>
        <taxon>Ascomycota</taxon>
        <taxon>Pezizomycotina</taxon>
        <taxon>Sordariomycetes</taxon>
        <taxon>Sordariomycetidae</taxon>
        <taxon>Magnaporthales</taxon>
        <taxon>Pyriculariaceae</taxon>
        <taxon>Pyricularia</taxon>
    </lineage>
</organism>
<dbReference type="OMA" id="EFRVDKH"/>
<evidence type="ECO:0000256" key="2">
    <source>
        <dbReference type="ARBA" id="ARBA00022980"/>
    </source>
</evidence>
<dbReference type="AlphaFoldDB" id="A0A4V1C651"/>
<dbReference type="PANTHER" id="PTHR36427">
    <property type="entry name" value="54S RIBOSOMAL PROTEIN L1, MITOCHONDRIAL"/>
    <property type="match status" value="1"/>
</dbReference>
<dbReference type="InterPro" id="IPR023674">
    <property type="entry name" value="Ribosomal_uL1-like"/>
</dbReference>
<protein>
    <submittedName>
        <fullName evidence="4">Uncharacterized protein</fullName>
    </submittedName>
</protein>
<sequence>MASTQQCLASLARLSIRPATRPLATSVPRFLVPSVAQPRFASVNKDPKKKEKKKKELKQYRVHRKDTLLTFSLCDAIRYIRAFEVGKPPGSVKYELAVKLTTNKRSAIVRSRVRLPHSVRSDIRVAVICREGSLVATEARMAGAVATGEETLFQQIKDGNIDFNRLICHSDSLGALNKANLGRILGPKGLMPSDKTKTVTKDVKGLLRDLSGAEDYRERDGVVRMPIGQLTFTPEQLSDNIKAFVDALKKDIAKLESQVVKTIDEIVLSTTHAPGFSLNGGFRSTDENLTTAQLTGPM</sequence>
<dbReference type="PANTHER" id="PTHR36427:SF3">
    <property type="entry name" value="LARGE RIBOSOMAL SUBUNIT PROTEIN UL1M"/>
    <property type="match status" value="1"/>
</dbReference>
<keyword evidence="2" id="KW-0689">Ribosomal protein</keyword>
<gene>
    <name evidence="4" type="ORF">PoMZ_03623</name>
</gene>
<dbReference type="EMBL" id="CP034206">
    <property type="protein sequence ID" value="QBZ58665.1"/>
    <property type="molecule type" value="Genomic_DNA"/>
</dbReference>
<dbReference type="VEuPathDB" id="FungiDB:M_BR32_EuGene_00076421"/>
<dbReference type="Proteomes" id="UP000294847">
    <property type="component" value="Chromosome 3"/>
</dbReference>
<dbReference type="GO" id="GO:0003735">
    <property type="term" value="F:structural constituent of ribosome"/>
    <property type="evidence" value="ECO:0007669"/>
    <property type="project" value="TreeGrafter"/>
</dbReference>
<evidence type="ECO:0000256" key="3">
    <source>
        <dbReference type="ARBA" id="ARBA00023274"/>
    </source>
</evidence>
<keyword evidence="3" id="KW-0687">Ribonucleoprotein</keyword>
<dbReference type="InterPro" id="IPR028364">
    <property type="entry name" value="Ribosomal_uL1/biogenesis"/>
</dbReference>
<dbReference type="Gene3D" id="3.30.190.20">
    <property type="match status" value="1"/>
</dbReference>
<comment type="similarity">
    <text evidence="1">Belongs to the universal ribosomal protein uL1 family.</text>
</comment>
<dbReference type="InterPro" id="IPR016095">
    <property type="entry name" value="Ribosomal_uL1_3-a/b-sand"/>
</dbReference>
<name>A0A4V1C651_PYROR</name>
<dbReference type="GO" id="GO:0005762">
    <property type="term" value="C:mitochondrial large ribosomal subunit"/>
    <property type="evidence" value="ECO:0007669"/>
    <property type="project" value="TreeGrafter"/>
</dbReference>
<evidence type="ECO:0000256" key="1">
    <source>
        <dbReference type="ARBA" id="ARBA00010531"/>
    </source>
</evidence>
<proteinExistence type="inferred from homology"/>
<reference evidence="4 5" key="1">
    <citation type="journal article" date="2019" name="Mol. Biol. Evol.">
        <title>Blast fungal genomes show frequent chromosomal changes, gene gains and losses, and effector gene turnover.</title>
        <authorList>
            <person name="Gomez Luciano L.B."/>
            <person name="Jason Tsai I."/>
            <person name="Chuma I."/>
            <person name="Tosa Y."/>
            <person name="Chen Y.H."/>
            <person name="Li J.Y."/>
            <person name="Li M.Y."/>
            <person name="Jade Lu M.Y."/>
            <person name="Nakayashiki H."/>
            <person name="Li W.H."/>
        </authorList>
    </citation>
    <scope>NUCLEOTIDE SEQUENCE [LARGE SCALE GENOMIC DNA]</scope>
    <source>
        <strain evidence="4">MZ5-1-6</strain>
    </source>
</reference>
<accession>A0A4V1C651</accession>
<dbReference type="SUPFAM" id="SSF56808">
    <property type="entry name" value="Ribosomal protein L1"/>
    <property type="match status" value="1"/>
</dbReference>
<dbReference type="SMR" id="A0A4V1C651"/>
<dbReference type="Pfam" id="PF00687">
    <property type="entry name" value="Ribosomal_L1"/>
    <property type="match status" value="1"/>
</dbReference>
<dbReference type="FunFam" id="3.40.50.790:FF:000001">
    <property type="entry name" value="50S ribosomal protein L1"/>
    <property type="match status" value="1"/>
</dbReference>
<dbReference type="Gene3D" id="3.40.50.790">
    <property type="match status" value="1"/>
</dbReference>
<dbReference type="CDD" id="cd00403">
    <property type="entry name" value="Ribosomal_L1"/>
    <property type="match status" value="1"/>
</dbReference>
<evidence type="ECO:0000313" key="5">
    <source>
        <dbReference type="Proteomes" id="UP000294847"/>
    </source>
</evidence>